<dbReference type="Proteomes" id="UP001597532">
    <property type="component" value="Unassembled WGS sequence"/>
</dbReference>
<dbReference type="Gene3D" id="1.10.1740.10">
    <property type="match status" value="1"/>
</dbReference>
<dbReference type="PANTHER" id="PTHR43133">
    <property type="entry name" value="RNA POLYMERASE ECF-TYPE SIGMA FACTO"/>
    <property type="match status" value="1"/>
</dbReference>
<keyword evidence="8" id="KW-1185">Reference proteome</keyword>
<dbReference type="InterPro" id="IPR014327">
    <property type="entry name" value="RNA_pol_sigma70_bacteroid"/>
</dbReference>
<feature type="domain" description="RNA polymerase sigma factor 70 region 4 type 2" evidence="6">
    <location>
        <begin position="124"/>
        <end position="170"/>
    </location>
</feature>
<name>A0ABW5VC70_9FLAO</name>
<dbReference type="InterPro" id="IPR013325">
    <property type="entry name" value="RNA_pol_sigma_r2"/>
</dbReference>
<dbReference type="InterPro" id="IPR014284">
    <property type="entry name" value="RNA_pol_sigma-70_dom"/>
</dbReference>
<evidence type="ECO:0000259" key="5">
    <source>
        <dbReference type="Pfam" id="PF04542"/>
    </source>
</evidence>
<keyword evidence="2" id="KW-0805">Transcription regulation</keyword>
<protein>
    <submittedName>
        <fullName evidence="7">RNA polymerase sigma factor</fullName>
    </submittedName>
</protein>
<evidence type="ECO:0000256" key="2">
    <source>
        <dbReference type="ARBA" id="ARBA00023015"/>
    </source>
</evidence>
<dbReference type="InterPro" id="IPR036388">
    <property type="entry name" value="WH-like_DNA-bd_sf"/>
</dbReference>
<evidence type="ECO:0000256" key="1">
    <source>
        <dbReference type="ARBA" id="ARBA00010641"/>
    </source>
</evidence>
<comment type="caution">
    <text evidence="7">The sequence shown here is derived from an EMBL/GenBank/DDBJ whole genome shotgun (WGS) entry which is preliminary data.</text>
</comment>
<dbReference type="SUPFAM" id="SSF88946">
    <property type="entry name" value="Sigma2 domain of RNA polymerase sigma factors"/>
    <property type="match status" value="1"/>
</dbReference>
<dbReference type="SUPFAM" id="SSF88659">
    <property type="entry name" value="Sigma3 and sigma4 domains of RNA polymerase sigma factors"/>
    <property type="match status" value="1"/>
</dbReference>
<dbReference type="Pfam" id="PF08281">
    <property type="entry name" value="Sigma70_r4_2"/>
    <property type="match status" value="1"/>
</dbReference>
<proteinExistence type="inferred from homology"/>
<dbReference type="PANTHER" id="PTHR43133:SF46">
    <property type="entry name" value="RNA POLYMERASE SIGMA-70 FACTOR ECF SUBFAMILY"/>
    <property type="match status" value="1"/>
</dbReference>
<comment type="similarity">
    <text evidence="1">Belongs to the sigma-70 factor family. ECF subfamily.</text>
</comment>
<keyword evidence="3" id="KW-0731">Sigma factor</keyword>
<organism evidence="7 8">
    <name type="scientific">Arenibacter antarcticus</name>
    <dbReference type="NCBI Taxonomy" id="2040469"/>
    <lineage>
        <taxon>Bacteria</taxon>
        <taxon>Pseudomonadati</taxon>
        <taxon>Bacteroidota</taxon>
        <taxon>Flavobacteriia</taxon>
        <taxon>Flavobacteriales</taxon>
        <taxon>Flavobacteriaceae</taxon>
        <taxon>Arenibacter</taxon>
    </lineage>
</organism>
<accession>A0ABW5VC70</accession>
<dbReference type="NCBIfam" id="TIGR02985">
    <property type="entry name" value="Sig70_bacteroi1"/>
    <property type="match status" value="1"/>
</dbReference>
<keyword evidence="4" id="KW-0804">Transcription</keyword>
<reference evidence="8" key="1">
    <citation type="journal article" date="2019" name="Int. J. Syst. Evol. Microbiol.">
        <title>The Global Catalogue of Microorganisms (GCM) 10K type strain sequencing project: providing services to taxonomists for standard genome sequencing and annotation.</title>
        <authorList>
            <consortium name="The Broad Institute Genomics Platform"/>
            <consortium name="The Broad Institute Genome Sequencing Center for Infectious Disease"/>
            <person name="Wu L."/>
            <person name="Ma J."/>
        </authorList>
    </citation>
    <scope>NUCLEOTIDE SEQUENCE [LARGE SCALE GENOMIC DNA]</scope>
    <source>
        <strain evidence="8">KCTC 52924</strain>
    </source>
</reference>
<dbReference type="RefSeq" id="WP_251808976.1">
    <property type="nucleotide sequence ID" value="NZ_CP166679.1"/>
</dbReference>
<feature type="domain" description="RNA polymerase sigma-70 region 2" evidence="5">
    <location>
        <begin position="26"/>
        <end position="92"/>
    </location>
</feature>
<evidence type="ECO:0000313" key="7">
    <source>
        <dbReference type="EMBL" id="MFD2788926.1"/>
    </source>
</evidence>
<dbReference type="InterPro" id="IPR013249">
    <property type="entry name" value="RNA_pol_sigma70_r4_t2"/>
</dbReference>
<dbReference type="Pfam" id="PF04542">
    <property type="entry name" value="Sigma70_r2"/>
    <property type="match status" value="1"/>
</dbReference>
<evidence type="ECO:0000256" key="3">
    <source>
        <dbReference type="ARBA" id="ARBA00023082"/>
    </source>
</evidence>
<evidence type="ECO:0000313" key="8">
    <source>
        <dbReference type="Proteomes" id="UP001597532"/>
    </source>
</evidence>
<dbReference type="InterPro" id="IPR039425">
    <property type="entry name" value="RNA_pol_sigma-70-like"/>
</dbReference>
<dbReference type="InterPro" id="IPR013324">
    <property type="entry name" value="RNA_pol_sigma_r3/r4-like"/>
</dbReference>
<gene>
    <name evidence="7" type="ORF">ACFS1K_04050</name>
</gene>
<evidence type="ECO:0000256" key="4">
    <source>
        <dbReference type="ARBA" id="ARBA00023163"/>
    </source>
</evidence>
<dbReference type="NCBIfam" id="TIGR02937">
    <property type="entry name" value="sigma70-ECF"/>
    <property type="match status" value="1"/>
</dbReference>
<sequence>MKAKNLNDFTLLNALKKGDVKAYTVLVNNYHHKLCVYAFSLTNDSDLSEDIVQNVFMNIWRKRNALKGDLVLKSYLYKSVYNEVIDQYRKQKNMLPLEKKHLEALTSVMEDYDDYSLEKLSHMVKKEIEKLPPKCRHTFLLSKQDGLTNIEIAEYLNVSVKSVEAHITKAFFILRKSLDEKVHGILFILFRQKSFDQIS</sequence>
<evidence type="ECO:0000259" key="6">
    <source>
        <dbReference type="Pfam" id="PF08281"/>
    </source>
</evidence>
<dbReference type="EMBL" id="JBHUOK010000008">
    <property type="protein sequence ID" value="MFD2788926.1"/>
    <property type="molecule type" value="Genomic_DNA"/>
</dbReference>
<dbReference type="Gene3D" id="1.10.10.10">
    <property type="entry name" value="Winged helix-like DNA-binding domain superfamily/Winged helix DNA-binding domain"/>
    <property type="match status" value="1"/>
</dbReference>
<dbReference type="InterPro" id="IPR007627">
    <property type="entry name" value="RNA_pol_sigma70_r2"/>
</dbReference>